<protein>
    <submittedName>
        <fullName evidence="1">Uncharacterized protein</fullName>
    </submittedName>
</protein>
<dbReference type="EMBL" id="JACHCE010000001">
    <property type="protein sequence ID" value="MBB5634830.1"/>
    <property type="molecule type" value="Genomic_DNA"/>
</dbReference>
<proteinExistence type="predicted"/>
<name>A0A7W8ZJ76_9SPHI</name>
<evidence type="ECO:0000313" key="1">
    <source>
        <dbReference type="EMBL" id="MBB5634830.1"/>
    </source>
</evidence>
<organism evidence="1 2">
    <name type="scientific">Pedobacter cryoconitis</name>
    <dbReference type="NCBI Taxonomy" id="188932"/>
    <lineage>
        <taxon>Bacteria</taxon>
        <taxon>Pseudomonadati</taxon>
        <taxon>Bacteroidota</taxon>
        <taxon>Sphingobacteriia</taxon>
        <taxon>Sphingobacteriales</taxon>
        <taxon>Sphingobacteriaceae</taxon>
        <taxon>Pedobacter</taxon>
    </lineage>
</organism>
<sequence>MNSLPATLINLLNYSYSMAKALLEQQGEFYPIGVCIDQEGKTMQRLIGDNDNYPLASVLLDHIQTDFTAKLSSGHIVAYAIVYQAKVTSKQYTDAVNVLIAKFKSIEGEAEGVYYLPYTITDKIVQFLEPWVEQA</sequence>
<accession>A0A7W8ZJ76</accession>
<reference evidence="1 2" key="1">
    <citation type="submission" date="2020-08" db="EMBL/GenBank/DDBJ databases">
        <title>Genomic Encyclopedia of Type Strains, Phase IV (KMG-V): Genome sequencing to study the core and pangenomes of soil and plant-associated prokaryotes.</title>
        <authorList>
            <person name="Whitman W."/>
        </authorList>
    </citation>
    <scope>NUCLEOTIDE SEQUENCE [LARGE SCALE GENOMIC DNA]</scope>
    <source>
        <strain evidence="1 2">S3M1</strain>
    </source>
</reference>
<dbReference type="RefSeq" id="WP_183878973.1">
    <property type="nucleotide sequence ID" value="NZ_JACHCE010000001.1"/>
</dbReference>
<comment type="caution">
    <text evidence="1">The sequence shown here is derived from an EMBL/GenBank/DDBJ whole genome shotgun (WGS) entry which is preliminary data.</text>
</comment>
<evidence type="ECO:0000313" key="2">
    <source>
        <dbReference type="Proteomes" id="UP000537204"/>
    </source>
</evidence>
<dbReference type="Proteomes" id="UP000537204">
    <property type="component" value="Unassembled WGS sequence"/>
</dbReference>
<dbReference type="AlphaFoldDB" id="A0A7W8ZJ76"/>
<gene>
    <name evidence="1" type="ORF">HDE68_000715</name>
</gene>